<evidence type="ECO:0000259" key="4">
    <source>
        <dbReference type="PROSITE" id="PS50111"/>
    </source>
</evidence>
<evidence type="ECO:0000313" key="6">
    <source>
        <dbReference type="Proteomes" id="UP000216361"/>
    </source>
</evidence>
<dbReference type="Proteomes" id="UP000216361">
    <property type="component" value="Unassembled WGS sequence"/>
</dbReference>
<dbReference type="OrthoDB" id="3378718at2"/>
<evidence type="ECO:0000256" key="2">
    <source>
        <dbReference type="PROSITE-ProRule" id="PRU00284"/>
    </source>
</evidence>
<evidence type="ECO:0000256" key="3">
    <source>
        <dbReference type="SAM" id="Phobius"/>
    </source>
</evidence>
<dbReference type="PANTHER" id="PTHR32089">
    <property type="entry name" value="METHYL-ACCEPTING CHEMOTAXIS PROTEIN MCPB"/>
    <property type="match status" value="1"/>
</dbReference>
<keyword evidence="3" id="KW-0472">Membrane</keyword>
<accession>A0A255XR99</accession>
<gene>
    <name evidence="5" type="ORF">CHR90_08755</name>
</gene>
<feature type="transmembrane region" description="Helical" evidence="3">
    <location>
        <begin position="184"/>
        <end position="208"/>
    </location>
</feature>
<organism evidence="5 6">
    <name type="scientific">Elstera cyanobacteriorum</name>
    <dbReference type="NCBI Taxonomy" id="2022747"/>
    <lineage>
        <taxon>Bacteria</taxon>
        <taxon>Pseudomonadati</taxon>
        <taxon>Pseudomonadota</taxon>
        <taxon>Alphaproteobacteria</taxon>
        <taxon>Rhodospirillales</taxon>
        <taxon>Rhodospirillaceae</taxon>
        <taxon>Elstera</taxon>
    </lineage>
</organism>
<keyword evidence="3" id="KW-0812">Transmembrane</keyword>
<feature type="transmembrane region" description="Helical" evidence="3">
    <location>
        <begin position="12"/>
        <end position="34"/>
    </location>
</feature>
<dbReference type="Gene3D" id="1.10.287.950">
    <property type="entry name" value="Methyl-accepting chemotaxis protein"/>
    <property type="match status" value="1"/>
</dbReference>
<keyword evidence="1 2" id="KW-0807">Transducer</keyword>
<keyword evidence="3" id="KW-1133">Transmembrane helix</keyword>
<dbReference type="EMBL" id="NOXS01000031">
    <property type="protein sequence ID" value="OYQ19498.1"/>
    <property type="molecule type" value="Genomic_DNA"/>
</dbReference>
<protein>
    <recommendedName>
        <fullName evidence="4">Methyl-accepting transducer domain-containing protein</fullName>
    </recommendedName>
</protein>
<sequence length="560" mass="59293">MIRLIENLPLIWKLCVTFILISFATIAVATLGVIRVGAIPTVVDELLIATTEVHTADVVMVDVLITAQHLENAAGIPAAERPALITQIGKDLEKASASLDALKAAVVTPQSAAPLKAIDGIFTQFKTETQALMTAHDAARLNTIRKLVQSLPAQVALIQEPNFKKFGDNIVRGNELYTDTRRDLFGLAIVGLTVSLGLAILMAHRLIAKPLTQIARGMASTTAGTEPAVVDGSVDPATAQRRDEVGVLANAFMAYAETAKQARLFDRQAREEAERQLTKRAKLEENVVAFDAQTTTALGRISQASALLEKTAQSLATSADETTRQSGTVASASGEATQNVEKVAGAARDLLTLVDEIRQQVLHSTKVASDAMTQASRTKGTMQGLADRTQQIGDVVKLITDIASQTNLLALNATIEAARAGEAGKGFAVVATEVKNLASQTAKSTEEISQQIAAIQEATQETLAGIQEIAGTITSVNDSANAIASAIDEQSMATQQIVRSSENAAQGTQKVLETVDRINQSAAATGTDAADVRRAAHELFQQAETLRGQVDGFFSSLRRA</sequence>
<evidence type="ECO:0000313" key="5">
    <source>
        <dbReference type="EMBL" id="OYQ19498.1"/>
    </source>
</evidence>
<dbReference type="Pfam" id="PF00015">
    <property type="entry name" value="MCPsignal"/>
    <property type="match status" value="1"/>
</dbReference>
<dbReference type="SUPFAM" id="SSF58104">
    <property type="entry name" value="Methyl-accepting chemotaxis protein (MCP) signaling domain"/>
    <property type="match status" value="1"/>
</dbReference>
<evidence type="ECO:0000256" key="1">
    <source>
        <dbReference type="ARBA" id="ARBA00023224"/>
    </source>
</evidence>
<feature type="domain" description="Methyl-accepting transducer" evidence="4">
    <location>
        <begin position="297"/>
        <end position="526"/>
    </location>
</feature>
<keyword evidence="6" id="KW-1185">Reference proteome</keyword>
<dbReference type="RefSeq" id="WP_094408603.1">
    <property type="nucleotide sequence ID" value="NZ_BMJZ01000004.1"/>
</dbReference>
<dbReference type="AlphaFoldDB" id="A0A255XR99"/>
<name>A0A255XR99_9PROT</name>
<dbReference type="PANTHER" id="PTHR32089:SF112">
    <property type="entry name" value="LYSOZYME-LIKE PROTEIN-RELATED"/>
    <property type="match status" value="1"/>
</dbReference>
<dbReference type="GO" id="GO:0007165">
    <property type="term" value="P:signal transduction"/>
    <property type="evidence" value="ECO:0007669"/>
    <property type="project" value="UniProtKB-KW"/>
</dbReference>
<proteinExistence type="predicted"/>
<dbReference type="SMART" id="SM00283">
    <property type="entry name" value="MA"/>
    <property type="match status" value="1"/>
</dbReference>
<dbReference type="GO" id="GO:0016020">
    <property type="term" value="C:membrane"/>
    <property type="evidence" value="ECO:0007669"/>
    <property type="project" value="InterPro"/>
</dbReference>
<comment type="caution">
    <text evidence="5">The sequence shown here is derived from an EMBL/GenBank/DDBJ whole genome shotgun (WGS) entry which is preliminary data.</text>
</comment>
<reference evidence="5 6" key="1">
    <citation type="submission" date="2017-07" db="EMBL/GenBank/DDBJ databases">
        <title>Elstera cyanobacteriorum sp. nov., a novel bacterium isolated from cyanobacterial aggregates in a eutrophic lake.</title>
        <authorList>
            <person name="Cai H."/>
        </authorList>
    </citation>
    <scope>NUCLEOTIDE SEQUENCE [LARGE SCALE GENOMIC DNA]</scope>
    <source>
        <strain evidence="5 6">TH019</strain>
    </source>
</reference>
<dbReference type="InterPro" id="IPR004089">
    <property type="entry name" value="MCPsignal_dom"/>
</dbReference>
<dbReference type="Gene3D" id="6.10.340.10">
    <property type="match status" value="1"/>
</dbReference>
<dbReference type="PROSITE" id="PS50111">
    <property type="entry name" value="CHEMOTAXIS_TRANSDUC_2"/>
    <property type="match status" value="1"/>
</dbReference>